<proteinExistence type="predicted"/>
<sequence length="42" mass="4795">MLIIEIVGIWDSNPANREMLNTPLCYLTPLPVCREFHPANLV</sequence>
<organism evidence="1">
    <name type="scientific">Siphoviridae sp. ctTXt1</name>
    <dbReference type="NCBI Taxonomy" id="2825520"/>
    <lineage>
        <taxon>Viruses</taxon>
        <taxon>Duplodnaviria</taxon>
        <taxon>Heunggongvirae</taxon>
        <taxon>Uroviricota</taxon>
        <taxon>Caudoviricetes</taxon>
    </lineage>
</organism>
<name>A0A8S5PA32_9CAUD</name>
<dbReference type="EMBL" id="BK015366">
    <property type="protein sequence ID" value="DAE03469.1"/>
    <property type="molecule type" value="Genomic_DNA"/>
</dbReference>
<accession>A0A8S5PA32</accession>
<reference evidence="1" key="1">
    <citation type="journal article" date="2021" name="Proc. Natl. Acad. Sci. U.S.A.">
        <title>A Catalog of Tens of Thousands of Viruses from Human Metagenomes Reveals Hidden Associations with Chronic Diseases.</title>
        <authorList>
            <person name="Tisza M.J."/>
            <person name="Buck C.B."/>
        </authorList>
    </citation>
    <scope>NUCLEOTIDE SEQUENCE</scope>
    <source>
        <strain evidence="1">CtTXt1</strain>
    </source>
</reference>
<evidence type="ECO:0000313" key="1">
    <source>
        <dbReference type="EMBL" id="DAE03469.1"/>
    </source>
</evidence>
<protein>
    <submittedName>
        <fullName evidence="1">Uncharacterized protein</fullName>
    </submittedName>
</protein>